<comment type="caution">
    <text evidence="2">The sequence shown here is derived from an EMBL/GenBank/DDBJ whole genome shotgun (WGS) entry which is preliminary data.</text>
</comment>
<dbReference type="Proteomes" id="UP000298030">
    <property type="component" value="Unassembled WGS sequence"/>
</dbReference>
<proteinExistence type="predicted"/>
<reference evidence="2 3" key="1">
    <citation type="journal article" date="2019" name="Nat. Ecol. Evol.">
        <title>Megaphylogeny resolves global patterns of mushroom evolution.</title>
        <authorList>
            <person name="Varga T."/>
            <person name="Krizsan K."/>
            <person name="Foldi C."/>
            <person name="Dima B."/>
            <person name="Sanchez-Garcia M."/>
            <person name="Sanchez-Ramirez S."/>
            <person name="Szollosi G.J."/>
            <person name="Szarkandi J.G."/>
            <person name="Papp V."/>
            <person name="Albert L."/>
            <person name="Andreopoulos W."/>
            <person name="Angelini C."/>
            <person name="Antonin V."/>
            <person name="Barry K.W."/>
            <person name="Bougher N.L."/>
            <person name="Buchanan P."/>
            <person name="Buyck B."/>
            <person name="Bense V."/>
            <person name="Catcheside P."/>
            <person name="Chovatia M."/>
            <person name="Cooper J."/>
            <person name="Damon W."/>
            <person name="Desjardin D."/>
            <person name="Finy P."/>
            <person name="Geml J."/>
            <person name="Haridas S."/>
            <person name="Hughes K."/>
            <person name="Justo A."/>
            <person name="Karasinski D."/>
            <person name="Kautmanova I."/>
            <person name="Kiss B."/>
            <person name="Kocsube S."/>
            <person name="Kotiranta H."/>
            <person name="LaButti K.M."/>
            <person name="Lechner B.E."/>
            <person name="Liimatainen K."/>
            <person name="Lipzen A."/>
            <person name="Lukacs Z."/>
            <person name="Mihaltcheva S."/>
            <person name="Morgado L.N."/>
            <person name="Niskanen T."/>
            <person name="Noordeloos M.E."/>
            <person name="Ohm R.A."/>
            <person name="Ortiz-Santana B."/>
            <person name="Ovrebo C."/>
            <person name="Racz N."/>
            <person name="Riley R."/>
            <person name="Savchenko A."/>
            <person name="Shiryaev A."/>
            <person name="Soop K."/>
            <person name="Spirin V."/>
            <person name="Szebenyi C."/>
            <person name="Tomsovsky M."/>
            <person name="Tulloss R.E."/>
            <person name="Uehling J."/>
            <person name="Grigoriev I.V."/>
            <person name="Vagvolgyi C."/>
            <person name="Papp T."/>
            <person name="Martin F.M."/>
            <person name="Miettinen O."/>
            <person name="Hibbett D.S."/>
            <person name="Nagy L.G."/>
        </authorList>
    </citation>
    <scope>NUCLEOTIDE SEQUENCE [LARGE SCALE GENOMIC DNA]</scope>
    <source>
        <strain evidence="2 3">FP101781</strain>
    </source>
</reference>
<sequence>MRLEERVRGEGKGTYARPPTPIRCFVPMYEHFCEEAAGQESRTPHAQRQSASTMPSICQQDPNNVMGGLTGEVVYHNCSDDPPLDIPVGLVTVWTQGHYKPRSIPECVKKGGRSSRLVDRQGGTTCMTIANINLNESHRINDLGWKEIEAALRSNANRSPLQMGRATALKSRAQRFPPPCLSWFQIVPLGNRYMEWGGVSRRLWASSTKFPFGGEGKSIRVSLEDRIWRFASSLGFPSANLGFPSVCKWKAETILQGHREMHQEWNHSLAQQWKMEVDMFCVEEREKLECLLGAQAYLGYTWALSQK</sequence>
<protein>
    <submittedName>
        <fullName evidence="2">Uncharacterized protein</fullName>
    </submittedName>
</protein>
<evidence type="ECO:0000313" key="2">
    <source>
        <dbReference type="EMBL" id="TEB32869.1"/>
    </source>
</evidence>
<feature type="compositionally biased region" description="Polar residues" evidence="1">
    <location>
        <begin position="40"/>
        <end position="61"/>
    </location>
</feature>
<dbReference type="AlphaFoldDB" id="A0A4Y7TH92"/>
<evidence type="ECO:0000256" key="1">
    <source>
        <dbReference type="SAM" id="MobiDB-lite"/>
    </source>
</evidence>
<dbReference type="EMBL" id="QPFP01000014">
    <property type="protein sequence ID" value="TEB32869.1"/>
    <property type="molecule type" value="Genomic_DNA"/>
</dbReference>
<evidence type="ECO:0000313" key="3">
    <source>
        <dbReference type="Proteomes" id="UP000298030"/>
    </source>
</evidence>
<organism evidence="2 3">
    <name type="scientific">Coprinellus micaceus</name>
    <name type="common">Glistening ink-cap mushroom</name>
    <name type="synonym">Coprinus micaceus</name>
    <dbReference type="NCBI Taxonomy" id="71717"/>
    <lineage>
        <taxon>Eukaryota</taxon>
        <taxon>Fungi</taxon>
        <taxon>Dikarya</taxon>
        <taxon>Basidiomycota</taxon>
        <taxon>Agaricomycotina</taxon>
        <taxon>Agaricomycetes</taxon>
        <taxon>Agaricomycetidae</taxon>
        <taxon>Agaricales</taxon>
        <taxon>Agaricineae</taxon>
        <taxon>Psathyrellaceae</taxon>
        <taxon>Coprinellus</taxon>
    </lineage>
</organism>
<feature type="region of interest" description="Disordered" evidence="1">
    <location>
        <begin position="36"/>
        <end position="61"/>
    </location>
</feature>
<accession>A0A4Y7TH92</accession>
<gene>
    <name evidence="2" type="ORF">FA13DRAFT_1773639</name>
</gene>
<name>A0A4Y7TH92_COPMI</name>
<keyword evidence="3" id="KW-1185">Reference proteome</keyword>